<dbReference type="AlphaFoldDB" id="A0AAV4S0X0"/>
<comment type="caution">
    <text evidence="2">The sequence shown here is derived from an EMBL/GenBank/DDBJ whole genome shotgun (WGS) entry which is preliminary data.</text>
</comment>
<evidence type="ECO:0000313" key="3">
    <source>
        <dbReference type="Proteomes" id="UP001054945"/>
    </source>
</evidence>
<gene>
    <name evidence="2" type="ORF">CEXT_72841</name>
</gene>
<name>A0AAV4S0X0_CAEEX</name>
<evidence type="ECO:0000256" key="1">
    <source>
        <dbReference type="SAM" id="MobiDB-lite"/>
    </source>
</evidence>
<keyword evidence="3" id="KW-1185">Reference proteome</keyword>
<proteinExistence type="predicted"/>
<sequence>MSFEVKGVNPSPSAKKGWTLRSLNPTSASAKVKGACGNLQLCSRYLPALQLKVNEDAAEPRNHRFRQDIRFKPIFF</sequence>
<feature type="region of interest" description="Disordered" evidence="1">
    <location>
        <begin position="1"/>
        <end position="20"/>
    </location>
</feature>
<dbReference type="EMBL" id="BPLR01008738">
    <property type="protein sequence ID" value="GIY26821.1"/>
    <property type="molecule type" value="Genomic_DNA"/>
</dbReference>
<dbReference type="Proteomes" id="UP001054945">
    <property type="component" value="Unassembled WGS sequence"/>
</dbReference>
<evidence type="ECO:0000313" key="2">
    <source>
        <dbReference type="EMBL" id="GIY26821.1"/>
    </source>
</evidence>
<protein>
    <submittedName>
        <fullName evidence="2">Uncharacterized protein</fullName>
    </submittedName>
</protein>
<organism evidence="2 3">
    <name type="scientific">Caerostris extrusa</name>
    <name type="common">Bark spider</name>
    <name type="synonym">Caerostris bankana</name>
    <dbReference type="NCBI Taxonomy" id="172846"/>
    <lineage>
        <taxon>Eukaryota</taxon>
        <taxon>Metazoa</taxon>
        <taxon>Ecdysozoa</taxon>
        <taxon>Arthropoda</taxon>
        <taxon>Chelicerata</taxon>
        <taxon>Arachnida</taxon>
        <taxon>Araneae</taxon>
        <taxon>Araneomorphae</taxon>
        <taxon>Entelegynae</taxon>
        <taxon>Araneoidea</taxon>
        <taxon>Araneidae</taxon>
        <taxon>Caerostris</taxon>
    </lineage>
</organism>
<reference evidence="2 3" key="1">
    <citation type="submission" date="2021-06" db="EMBL/GenBank/DDBJ databases">
        <title>Caerostris extrusa draft genome.</title>
        <authorList>
            <person name="Kono N."/>
            <person name="Arakawa K."/>
        </authorList>
    </citation>
    <scope>NUCLEOTIDE SEQUENCE [LARGE SCALE GENOMIC DNA]</scope>
</reference>
<accession>A0AAV4S0X0</accession>